<feature type="signal peptide" evidence="1">
    <location>
        <begin position="1"/>
        <end position="22"/>
    </location>
</feature>
<evidence type="ECO:0000313" key="3">
    <source>
        <dbReference type="Proteomes" id="UP000030641"/>
    </source>
</evidence>
<reference evidence="2 3" key="1">
    <citation type="journal article" date="2014" name="BMC Genomics">
        <title>Genome sequencing of four Aureobasidium pullulans varieties: biotechnological potential, stress tolerance, and description of new species.</title>
        <authorList>
            <person name="Gostin Ar C."/>
            <person name="Ohm R.A."/>
            <person name="Kogej T."/>
            <person name="Sonjak S."/>
            <person name="Turk M."/>
            <person name="Zajc J."/>
            <person name="Zalar P."/>
            <person name="Grube M."/>
            <person name="Sun H."/>
            <person name="Han J."/>
            <person name="Sharma A."/>
            <person name="Chiniquy J."/>
            <person name="Ngan C.Y."/>
            <person name="Lipzen A."/>
            <person name="Barry K."/>
            <person name="Grigoriev I.V."/>
            <person name="Gunde-Cimerman N."/>
        </authorList>
    </citation>
    <scope>NUCLEOTIDE SEQUENCE [LARGE SCALE GENOMIC DNA]</scope>
    <source>
        <strain evidence="2 3">EXF-2481</strain>
    </source>
</reference>
<evidence type="ECO:0000313" key="2">
    <source>
        <dbReference type="EMBL" id="KEQ97830.1"/>
    </source>
</evidence>
<dbReference type="AlphaFoldDB" id="A0A074YJF7"/>
<organism evidence="2 3">
    <name type="scientific">Aureobasidium subglaciale (strain EXF-2481)</name>
    <name type="common">Aureobasidium pullulans var. subglaciale</name>
    <dbReference type="NCBI Taxonomy" id="1043005"/>
    <lineage>
        <taxon>Eukaryota</taxon>
        <taxon>Fungi</taxon>
        <taxon>Dikarya</taxon>
        <taxon>Ascomycota</taxon>
        <taxon>Pezizomycotina</taxon>
        <taxon>Dothideomycetes</taxon>
        <taxon>Dothideomycetidae</taxon>
        <taxon>Dothideales</taxon>
        <taxon>Saccotheciaceae</taxon>
        <taxon>Aureobasidium</taxon>
    </lineage>
</organism>
<accession>A0A074YJF7</accession>
<dbReference type="HOGENOM" id="CLU_2483003_0_0_1"/>
<proteinExistence type="predicted"/>
<keyword evidence="3" id="KW-1185">Reference proteome</keyword>
<dbReference type="OrthoDB" id="10415950at2759"/>
<evidence type="ECO:0000256" key="1">
    <source>
        <dbReference type="SAM" id="SignalP"/>
    </source>
</evidence>
<dbReference type="Proteomes" id="UP000030641">
    <property type="component" value="Unassembled WGS sequence"/>
</dbReference>
<dbReference type="EMBL" id="KL584753">
    <property type="protein sequence ID" value="KEQ97830.1"/>
    <property type="molecule type" value="Genomic_DNA"/>
</dbReference>
<feature type="chain" id="PRO_5001704864" description="Secreted protein" evidence="1">
    <location>
        <begin position="23"/>
        <end position="87"/>
    </location>
</feature>
<keyword evidence="1" id="KW-0732">Signal</keyword>
<dbReference type="RefSeq" id="XP_013346324.1">
    <property type="nucleotide sequence ID" value="XM_013490870.1"/>
</dbReference>
<sequence>MTFVWTLQILISNLLVLRLSNRLSYSRISSQICWTQRINCPIIAGMSAHAPETSYVRSLSTIIPRRCFVDIFSQYRFQLHLPVPDHF</sequence>
<gene>
    <name evidence="2" type="ORF">AUEXF2481DRAFT_37376</name>
</gene>
<dbReference type="InParanoid" id="A0A074YJF7"/>
<name>A0A074YJF7_AURSE</name>
<evidence type="ECO:0008006" key="4">
    <source>
        <dbReference type="Google" id="ProtNLM"/>
    </source>
</evidence>
<dbReference type="GeneID" id="25365830"/>
<protein>
    <recommendedName>
        <fullName evidence="4">Secreted protein</fullName>
    </recommendedName>
</protein>